<sequence>MVLLGLSGRYFTLAAISALLIIGILYASVSHVFSGPLLYRPKSQSQLPPCRPGSPAAGSDNNNNNSGACVGGAPWKFETERDGDNYGLSRAQCQKAFPKLYVEIEKAAVARRGRNITFDELNSKPLRNSMVRAMVYEGALYVLNFEDMKYTFSRAKASLNALNRAINAIPNRHEIPNIEFIFTTEDYHDDPHPVWVYSKREDDGWAWLMPDFGYWSWPEIKAGQYRSVRQRIAAIDEGAVINGKPRPPLKFQDKKKQLLWRGAIATAPELRQALVDATKGKPWASVRPLTWGNEESMRENFIPIEDHCKYMFLAHVEGRSYSGRGKYIQNCRSVMVAHQLTWREAHHGALVATGPDANYVKVKRDFSDLESKMHYLLDNPDVAERIAENAIRTFRDRYLTPAAEACYWRELMHAYASMCDFEPVLYSDPSGDPNSMRGVPFESFVLDWKLPTS</sequence>
<evidence type="ECO:0000259" key="1">
    <source>
        <dbReference type="SMART" id="SM00672"/>
    </source>
</evidence>
<dbReference type="InterPro" id="IPR051091">
    <property type="entry name" value="O-Glucosyltr/Glycosyltrsf_90"/>
</dbReference>
<accession>A0A2B7XA73</accession>
<feature type="domain" description="Glycosyl transferase CAP10" evidence="1">
    <location>
        <begin position="174"/>
        <end position="422"/>
    </location>
</feature>
<evidence type="ECO:0000313" key="2">
    <source>
        <dbReference type="EMBL" id="PGH05885.1"/>
    </source>
</evidence>
<dbReference type="Proteomes" id="UP000224080">
    <property type="component" value="Unassembled WGS sequence"/>
</dbReference>
<dbReference type="PANTHER" id="PTHR12203">
    <property type="entry name" value="KDEL LYS-ASP-GLU-LEU CONTAINING - RELATED"/>
    <property type="match status" value="1"/>
</dbReference>
<dbReference type="PANTHER" id="PTHR12203:SF112">
    <property type="entry name" value="DUF821 DOMAIN PROTEIN (AFU_ORTHOLOGUE AFUA_2G14740)"/>
    <property type="match status" value="1"/>
</dbReference>
<dbReference type="EMBL" id="PDNC01000026">
    <property type="protein sequence ID" value="PGH05885.1"/>
    <property type="molecule type" value="Genomic_DNA"/>
</dbReference>
<reference evidence="2 3" key="1">
    <citation type="submission" date="2017-10" db="EMBL/GenBank/DDBJ databases">
        <title>Comparative genomics in systemic dimorphic fungi from Ajellomycetaceae.</title>
        <authorList>
            <person name="Munoz J.F."/>
            <person name="Mcewen J.G."/>
            <person name="Clay O.K."/>
            <person name="Cuomo C.A."/>
        </authorList>
    </citation>
    <scope>NUCLEOTIDE SEQUENCE [LARGE SCALE GENOMIC DNA]</scope>
    <source>
        <strain evidence="2 3">UAMH130</strain>
    </source>
</reference>
<dbReference type="OrthoDB" id="202415at2759"/>
<comment type="caution">
    <text evidence="2">The sequence shown here is derived from an EMBL/GenBank/DDBJ whole genome shotgun (WGS) entry which is preliminary data.</text>
</comment>
<protein>
    <recommendedName>
        <fullName evidence="1">Glycosyl transferase CAP10 domain-containing protein</fullName>
    </recommendedName>
</protein>
<proteinExistence type="predicted"/>
<dbReference type="SMART" id="SM00672">
    <property type="entry name" value="CAP10"/>
    <property type="match status" value="1"/>
</dbReference>
<name>A0A2B7XA73_9EURO</name>
<organism evidence="2 3">
    <name type="scientific">Blastomyces parvus</name>
    <dbReference type="NCBI Taxonomy" id="2060905"/>
    <lineage>
        <taxon>Eukaryota</taxon>
        <taxon>Fungi</taxon>
        <taxon>Dikarya</taxon>
        <taxon>Ascomycota</taxon>
        <taxon>Pezizomycotina</taxon>
        <taxon>Eurotiomycetes</taxon>
        <taxon>Eurotiomycetidae</taxon>
        <taxon>Onygenales</taxon>
        <taxon>Ajellomycetaceae</taxon>
        <taxon>Blastomyces</taxon>
    </lineage>
</organism>
<dbReference type="InterPro" id="IPR006598">
    <property type="entry name" value="CAP10"/>
</dbReference>
<keyword evidence="3" id="KW-1185">Reference proteome</keyword>
<dbReference type="Pfam" id="PF05686">
    <property type="entry name" value="Glyco_transf_90"/>
    <property type="match status" value="1"/>
</dbReference>
<gene>
    <name evidence="2" type="ORF">GX51_02666</name>
</gene>
<evidence type="ECO:0000313" key="3">
    <source>
        <dbReference type="Proteomes" id="UP000224080"/>
    </source>
</evidence>
<dbReference type="AlphaFoldDB" id="A0A2B7XA73"/>